<keyword evidence="2" id="KW-1185">Reference proteome</keyword>
<name>A0ACC2W5P1_9TREE</name>
<evidence type="ECO:0000313" key="2">
    <source>
        <dbReference type="Proteomes" id="UP001230649"/>
    </source>
</evidence>
<comment type="caution">
    <text evidence="1">The sequence shown here is derived from an EMBL/GenBank/DDBJ whole genome shotgun (WGS) entry which is preliminary data.</text>
</comment>
<organism evidence="1 2">
    <name type="scientific">Naganishia adeliensis</name>
    <dbReference type="NCBI Taxonomy" id="92952"/>
    <lineage>
        <taxon>Eukaryota</taxon>
        <taxon>Fungi</taxon>
        <taxon>Dikarya</taxon>
        <taxon>Basidiomycota</taxon>
        <taxon>Agaricomycotina</taxon>
        <taxon>Tremellomycetes</taxon>
        <taxon>Filobasidiales</taxon>
        <taxon>Filobasidiaceae</taxon>
        <taxon>Naganishia</taxon>
    </lineage>
</organism>
<dbReference type="EMBL" id="JASBWS010000039">
    <property type="protein sequence ID" value="KAJ9106957.1"/>
    <property type="molecule type" value="Genomic_DNA"/>
</dbReference>
<protein>
    <submittedName>
        <fullName evidence="1">Uncharacterized protein</fullName>
    </submittedName>
</protein>
<reference evidence="1" key="1">
    <citation type="submission" date="2023-04" db="EMBL/GenBank/DDBJ databases">
        <title>Draft Genome sequencing of Naganishia species isolated from polar environments using Oxford Nanopore Technology.</title>
        <authorList>
            <person name="Leo P."/>
            <person name="Venkateswaran K."/>
        </authorList>
    </citation>
    <scope>NUCLEOTIDE SEQUENCE</scope>
    <source>
        <strain evidence="1">MNA-CCFEE 5262</strain>
    </source>
</reference>
<proteinExistence type="predicted"/>
<evidence type="ECO:0000313" key="1">
    <source>
        <dbReference type="EMBL" id="KAJ9106957.1"/>
    </source>
</evidence>
<dbReference type="Proteomes" id="UP001230649">
    <property type="component" value="Unassembled WGS sequence"/>
</dbReference>
<sequence>MASHEATEIPHTHPEEPEEADEATLISPRGSAALTNTEKLRHSQTESREKRIEHEAEYALEEGIEAATGTAFQSNASLTTDDAHAASGEQTERSSLDGRGNEAEDQDLEAQDGERTETGKGQKRKTVELQDQTNLLPARQVIVVFAGLSAALFCSLLDQTIMANTGSKLTDIDVSQWINLPMIAIGMVVVVFALPLKAVKGDIKSKLKKIDYGGSALTLAWAVLILLPLSWGGTQYAWDSAAVIAPLVIGVVLLVFFMFFEWKIALLPLIPMHIFKDTTVAGAMVATALSGMVFYVNLYYLPQYFQVVWGASAIRSGVLLLPLVLVQTVTSFTSGMIVSKTGDYRINIYLGFAIWTIGQGLMSTIGRDTSLGKLVGYQILSGVGAGQTFQTTLVAIQAAVSRAEMAVATGARNVIRMLGGTIALAVCSAILNNSVRSSMNNVGASQEAISRILSDPTQLDNIGLSANLQEAALNAYTQGIRNIYYFMIPCAGIAFLVSVFFIKAHDLNRDDEKALKEQGKQWAEKHSRKHRHERQGSQQGEGEAGAQVPSGEGNEKA</sequence>
<gene>
    <name evidence="1" type="ORF">QFC20_003857</name>
</gene>
<accession>A0ACC2W5P1</accession>